<feature type="transmembrane region" description="Helical" evidence="1">
    <location>
        <begin position="46"/>
        <end position="70"/>
    </location>
</feature>
<feature type="transmembrane region" description="Helical" evidence="1">
    <location>
        <begin position="209"/>
        <end position="227"/>
    </location>
</feature>
<accession>A0A9D1TIR2</accession>
<feature type="transmembrane region" description="Helical" evidence="1">
    <location>
        <begin position="91"/>
        <end position="109"/>
    </location>
</feature>
<name>A0A9D1TIR2_9FIRM</name>
<gene>
    <name evidence="2" type="ORF">H9746_05280</name>
</gene>
<feature type="transmembrane region" description="Helical" evidence="1">
    <location>
        <begin position="233"/>
        <end position="254"/>
    </location>
</feature>
<dbReference type="AlphaFoldDB" id="A0A9D1TIR2"/>
<dbReference type="Proteomes" id="UP000886808">
    <property type="component" value="Unassembled WGS sequence"/>
</dbReference>
<comment type="caution">
    <text evidence="2">The sequence shown here is derived from an EMBL/GenBank/DDBJ whole genome shotgun (WGS) entry which is preliminary data.</text>
</comment>
<sequence>MAANNVPQKEKEEYITNKVLVVFSLCLGGVLLLMGVKNLVSNGVSYLTGIMVVKVLIGISAVGVIAGLFMMIREIKNHINTSMKIITGRNVLLTFTISLVIFVLIYYFLFPVFKIFFALLPALAVYYLIYHSYQPEFVAIAFNGGIAAVLLFIIRRALSSANFKYLVYACVAVMVVYLLAQIIVVSKIKANNGTLKIKNKEYNFNFSKNAYTMLFVTPVVMTILVLVGAFTSVALYAIFAVAAYLFVTAVYYTVKLM</sequence>
<evidence type="ECO:0000313" key="2">
    <source>
        <dbReference type="EMBL" id="HIV62235.1"/>
    </source>
</evidence>
<feature type="transmembrane region" description="Helical" evidence="1">
    <location>
        <begin position="115"/>
        <end position="130"/>
    </location>
</feature>
<feature type="transmembrane region" description="Helical" evidence="1">
    <location>
        <begin position="166"/>
        <end position="188"/>
    </location>
</feature>
<proteinExistence type="predicted"/>
<feature type="transmembrane region" description="Helical" evidence="1">
    <location>
        <begin position="20"/>
        <end position="40"/>
    </location>
</feature>
<organism evidence="2 3">
    <name type="scientific">Candidatus Butyricicoccus avistercoris</name>
    <dbReference type="NCBI Taxonomy" id="2838518"/>
    <lineage>
        <taxon>Bacteria</taxon>
        <taxon>Bacillati</taxon>
        <taxon>Bacillota</taxon>
        <taxon>Clostridia</taxon>
        <taxon>Eubacteriales</taxon>
        <taxon>Butyricicoccaceae</taxon>
        <taxon>Butyricicoccus</taxon>
    </lineage>
</organism>
<evidence type="ECO:0000313" key="3">
    <source>
        <dbReference type="Proteomes" id="UP000886808"/>
    </source>
</evidence>
<keyword evidence="1" id="KW-0472">Membrane</keyword>
<keyword evidence="1" id="KW-1133">Transmembrane helix</keyword>
<dbReference type="EMBL" id="DXIE01000032">
    <property type="protein sequence ID" value="HIV62235.1"/>
    <property type="molecule type" value="Genomic_DNA"/>
</dbReference>
<reference evidence="2" key="1">
    <citation type="journal article" date="2021" name="PeerJ">
        <title>Extensive microbial diversity within the chicken gut microbiome revealed by metagenomics and culture.</title>
        <authorList>
            <person name="Gilroy R."/>
            <person name="Ravi A."/>
            <person name="Getino M."/>
            <person name="Pursley I."/>
            <person name="Horton D.L."/>
            <person name="Alikhan N.F."/>
            <person name="Baker D."/>
            <person name="Gharbi K."/>
            <person name="Hall N."/>
            <person name="Watson M."/>
            <person name="Adriaenssens E.M."/>
            <person name="Foster-Nyarko E."/>
            <person name="Jarju S."/>
            <person name="Secka A."/>
            <person name="Antonio M."/>
            <person name="Oren A."/>
            <person name="Chaudhuri R.R."/>
            <person name="La Ragione R."/>
            <person name="Hildebrand F."/>
            <person name="Pallen M.J."/>
        </authorList>
    </citation>
    <scope>NUCLEOTIDE SEQUENCE</scope>
    <source>
        <strain evidence="2">CHK193-4272</strain>
    </source>
</reference>
<evidence type="ECO:0000256" key="1">
    <source>
        <dbReference type="SAM" id="Phobius"/>
    </source>
</evidence>
<protein>
    <submittedName>
        <fullName evidence="2">Uncharacterized protein</fullName>
    </submittedName>
</protein>
<feature type="transmembrane region" description="Helical" evidence="1">
    <location>
        <begin position="137"/>
        <end position="154"/>
    </location>
</feature>
<keyword evidence="1" id="KW-0812">Transmembrane</keyword>
<reference evidence="2" key="2">
    <citation type="submission" date="2021-04" db="EMBL/GenBank/DDBJ databases">
        <authorList>
            <person name="Gilroy R."/>
        </authorList>
    </citation>
    <scope>NUCLEOTIDE SEQUENCE</scope>
    <source>
        <strain evidence="2">CHK193-4272</strain>
    </source>
</reference>